<evidence type="ECO:0000256" key="1">
    <source>
        <dbReference type="SAM" id="MobiDB-lite"/>
    </source>
</evidence>
<evidence type="ECO:0000313" key="3">
    <source>
        <dbReference type="Proteomes" id="UP000555407"/>
    </source>
</evidence>
<dbReference type="Proteomes" id="UP000555407">
    <property type="component" value="Unassembled WGS sequence"/>
</dbReference>
<dbReference type="RefSeq" id="WP_167208480.1">
    <property type="nucleotide sequence ID" value="NZ_JAASRO010000001.1"/>
</dbReference>
<evidence type="ECO:0000313" key="2">
    <source>
        <dbReference type="EMBL" id="NIK58006.1"/>
    </source>
</evidence>
<dbReference type="EMBL" id="JAASRO010000001">
    <property type="protein sequence ID" value="NIK58006.1"/>
    <property type="molecule type" value="Genomic_DNA"/>
</dbReference>
<accession>A0A7X5VC00</accession>
<gene>
    <name evidence="2" type="ORF">BJY22_003723</name>
</gene>
<feature type="region of interest" description="Disordered" evidence="1">
    <location>
        <begin position="51"/>
        <end position="80"/>
    </location>
</feature>
<reference evidence="2 3" key="1">
    <citation type="submission" date="2020-03" db="EMBL/GenBank/DDBJ databases">
        <title>Sequencing the genomes of 1000 actinobacteria strains.</title>
        <authorList>
            <person name="Klenk H.-P."/>
        </authorList>
    </citation>
    <scope>NUCLEOTIDE SEQUENCE [LARGE SCALE GENOMIC DNA]</scope>
    <source>
        <strain evidence="2 3">DSM 45490</strain>
    </source>
</reference>
<keyword evidence="3" id="KW-1185">Reference proteome</keyword>
<feature type="region of interest" description="Disordered" evidence="1">
    <location>
        <begin position="1"/>
        <end position="29"/>
    </location>
</feature>
<protein>
    <recommendedName>
        <fullName evidence="4">DUF5709 domain-containing protein</fullName>
    </recommendedName>
</protein>
<comment type="caution">
    <text evidence="2">The sequence shown here is derived from an EMBL/GenBank/DDBJ whole genome shotgun (WGS) entry which is preliminary data.</text>
</comment>
<organism evidence="2 3">
    <name type="scientific">Kribbella shirazensis</name>
    <dbReference type="NCBI Taxonomy" id="1105143"/>
    <lineage>
        <taxon>Bacteria</taxon>
        <taxon>Bacillati</taxon>
        <taxon>Actinomycetota</taxon>
        <taxon>Actinomycetes</taxon>
        <taxon>Propionibacteriales</taxon>
        <taxon>Kribbellaceae</taxon>
        <taxon>Kribbella</taxon>
    </lineage>
</organism>
<dbReference type="AlphaFoldDB" id="A0A7X5VC00"/>
<sequence>MTTDDVRSETGPVLEQPDGWPEGELSQEEQAQLLTEPSFENRIDDEAELLAAEFGPPDENGGYGRGDIESAETYSGGDGS</sequence>
<name>A0A7X5VC00_9ACTN</name>
<evidence type="ECO:0008006" key="4">
    <source>
        <dbReference type="Google" id="ProtNLM"/>
    </source>
</evidence>
<proteinExistence type="predicted"/>